<gene>
    <name evidence="1" type="ORF">ANCDUO_05270</name>
</gene>
<dbReference type="Proteomes" id="UP000054047">
    <property type="component" value="Unassembled WGS sequence"/>
</dbReference>
<dbReference type="AlphaFoldDB" id="A0A0C2D4K7"/>
<proteinExistence type="predicted"/>
<name>A0A0C2D4K7_9BILA</name>
<dbReference type="EMBL" id="KN728075">
    <property type="protein sequence ID" value="KIH64423.1"/>
    <property type="molecule type" value="Genomic_DNA"/>
</dbReference>
<evidence type="ECO:0000313" key="1">
    <source>
        <dbReference type="EMBL" id="KIH64423.1"/>
    </source>
</evidence>
<reference evidence="1 2" key="1">
    <citation type="submission" date="2013-12" db="EMBL/GenBank/DDBJ databases">
        <title>Draft genome of the parsitic nematode Ancylostoma duodenale.</title>
        <authorList>
            <person name="Mitreva M."/>
        </authorList>
    </citation>
    <scope>NUCLEOTIDE SEQUENCE [LARGE SCALE GENOMIC DNA]</scope>
    <source>
        <strain evidence="1 2">Zhejiang</strain>
    </source>
</reference>
<accession>A0A0C2D4K7</accession>
<sequence>MFGVAGLGVALKNRAAVARIALEACLRDAICPSCNVTYNVTTRTLRWKWSNDVYEKDIT</sequence>
<organism evidence="1 2">
    <name type="scientific">Ancylostoma duodenale</name>
    <dbReference type="NCBI Taxonomy" id="51022"/>
    <lineage>
        <taxon>Eukaryota</taxon>
        <taxon>Metazoa</taxon>
        <taxon>Ecdysozoa</taxon>
        <taxon>Nematoda</taxon>
        <taxon>Chromadorea</taxon>
        <taxon>Rhabditida</taxon>
        <taxon>Rhabditina</taxon>
        <taxon>Rhabditomorpha</taxon>
        <taxon>Strongyloidea</taxon>
        <taxon>Ancylostomatidae</taxon>
        <taxon>Ancylostomatinae</taxon>
        <taxon>Ancylostoma</taxon>
    </lineage>
</organism>
<evidence type="ECO:0000313" key="2">
    <source>
        <dbReference type="Proteomes" id="UP000054047"/>
    </source>
</evidence>
<keyword evidence="2" id="KW-1185">Reference proteome</keyword>
<protein>
    <submittedName>
        <fullName evidence="1">Uncharacterized protein</fullName>
    </submittedName>
</protein>